<evidence type="ECO:0000256" key="1">
    <source>
        <dbReference type="SAM" id="MobiDB-lite"/>
    </source>
</evidence>
<dbReference type="KEGG" id="pbh:AAW51_0749"/>
<dbReference type="PATRIC" id="fig|413882.6.peg.794"/>
<proteinExistence type="predicted"/>
<keyword evidence="3" id="KW-1185">Reference proteome</keyword>
<sequence length="197" mass="21272">MMMSRSLFSDHSDAPPSPPAEAAASELSGPHWVARFPTSQRLEDLIEPFRTNVGRFIAALQAAGASVRISATYRPPERAYLMHYAKKLADGRLRAAEVPPMAGVPIEWVHATEAASRQAAAAMVRAYGIVYAPALRSRHTEGRAIDMTIDHAIGKTVETGDGSAVRVASLRVLHRVGASYGVIKLLSDPPHWSDDGH</sequence>
<reference evidence="2 3" key="1">
    <citation type="submission" date="2015-05" db="EMBL/GenBank/DDBJ databases">
        <authorList>
            <person name="Tang B."/>
            <person name="Yu Y."/>
        </authorList>
    </citation>
    <scope>NUCLEOTIDE SEQUENCE [LARGE SCALE GENOMIC DNA]</scope>
    <source>
        <strain evidence="2 3">DSM 7029</strain>
    </source>
</reference>
<dbReference type="EMBL" id="CP011371">
    <property type="protein sequence ID" value="AKJ27440.1"/>
    <property type="molecule type" value="Genomic_DNA"/>
</dbReference>
<evidence type="ECO:0000313" key="3">
    <source>
        <dbReference type="Proteomes" id="UP000035352"/>
    </source>
</evidence>
<dbReference type="SUPFAM" id="SSF55166">
    <property type="entry name" value="Hedgehog/DD-peptidase"/>
    <property type="match status" value="1"/>
</dbReference>
<dbReference type="InterPro" id="IPR009045">
    <property type="entry name" value="Zn_M74/Hedgehog-like"/>
</dbReference>
<organism evidence="2 3">
    <name type="scientific">Caldimonas brevitalea</name>
    <dbReference type="NCBI Taxonomy" id="413882"/>
    <lineage>
        <taxon>Bacteria</taxon>
        <taxon>Pseudomonadati</taxon>
        <taxon>Pseudomonadota</taxon>
        <taxon>Betaproteobacteria</taxon>
        <taxon>Burkholderiales</taxon>
        <taxon>Sphaerotilaceae</taxon>
        <taxon>Caldimonas</taxon>
    </lineage>
</organism>
<dbReference type="AlphaFoldDB" id="A0A0G3BLK6"/>
<gene>
    <name evidence="2" type="ORF">AAW51_0749</name>
</gene>
<evidence type="ECO:0000313" key="2">
    <source>
        <dbReference type="EMBL" id="AKJ27440.1"/>
    </source>
</evidence>
<dbReference type="Proteomes" id="UP000035352">
    <property type="component" value="Chromosome"/>
</dbReference>
<dbReference type="STRING" id="413882.AAW51_0749"/>
<dbReference type="Gene3D" id="3.30.1380.10">
    <property type="match status" value="1"/>
</dbReference>
<accession>A0A0G3BLK6</accession>
<feature type="region of interest" description="Disordered" evidence="1">
    <location>
        <begin position="1"/>
        <end position="26"/>
    </location>
</feature>
<name>A0A0G3BLK6_9BURK</name>
<protein>
    <submittedName>
        <fullName evidence="2">Uncharacterized protein</fullName>
    </submittedName>
</protein>